<organism evidence="2 3">
    <name type="scientific">Desmophyllum pertusum</name>
    <dbReference type="NCBI Taxonomy" id="174260"/>
    <lineage>
        <taxon>Eukaryota</taxon>
        <taxon>Metazoa</taxon>
        <taxon>Cnidaria</taxon>
        <taxon>Anthozoa</taxon>
        <taxon>Hexacorallia</taxon>
        <taxon>Scleractinia</taxon>
        <taxon>Caryophylliina</taxon>
        <taxon>Caryophylliidae</taxon>
        <taxon>Desmophyllum</taxon>
    </lineage>
</organism>
<feature type="non-terminal residue" evidence="2">
    <location>
        <position position="105"/>
    </location>
</feature>
<evidence type="ECO:0000313" key="3">
    <source>
        <dbReference type="Proteomes" id="UP001163046"/>
    </source>
</evidence>
<proteinExistence type="predicted"/>
<accession>A0A9W9ZW07</accession>
<gene>
    <name evidence="2" type="ORF">OS493_034853</name>
</gene>
<dbReference type="OrthoDB" id="5985362at2759"/>
<evidence type="ECO:0000313" key="2">
    <source>
        <dbReference type="EMBL" id="KAJ7388927.1"/>
    </source>
</evidence>
<dbReference type="AlphaFoldDB" id="A0A9W9ZW07"/>
<dbReference type="Proteomes" id="UP001163046">
    <property type="component" value="Unassembled WGS sequence"/>
</dbReference>
<sequence length="105" mass="11748">MAQKFLVTEDLLKELGLIEVKLMTTIPEEEYKACREYFLQYPDHSPPYMTSTSSARFGSELTPGQGPHEVTPKGGPNEVPPEEGPYEVIPGEGPHEFTPEEEPNE</sequence>
<keyword evidence="3" id="KW-1185">Reference proteome</keyword>
<feature type="region of interest" description="Disordered" evidence="1">
    <location>
        <begin position="48"/>
        <end position="105"/>
    </location>
</feature>
<reference evidence="2" key="1">
    <citation type="submission" date="2023-01" db="EMBL/GenBank/DDBJ databases">
        <title>Genome assembly of the deep-sea coral Lophelia pertusa.</title>
        <authorList>
            <person name="Herrera S."/>
            <person name="Cordes E."/>
        </authorList>
    </citation>
    <scope>NUCLEOTIDE SEQUENCE</scope>
    <source>
        <strain evidence="2">USNM1676648</strain>
        <tissue evidence="2">Polyp</tissue>
    </source>
</reference>
<protein>
    <submittedName>
        <fullName evidence="2">Uncharacterized protein</fullName>
    </submittedName>
</protein>
<evidence type="ECO:0000256" key="1">
    <source>
        <dbReference type="SAM" id="MobiDB-lite"/>
    </source>
</evidence>
<dbReference type="EMBL" id="MU825446">
    <property type="protein sequence ID" value="KAJ7388927.1"/>
    <property type="molecule type" value="Genomic_DNA"/>
</dbReference>
<comment type="caution">
    <text evidence="2">The sequence shown here is derived from an EMBL/GenBank/DDBJ whole genome shotgun (WGS) entry which is preliminary data.</text>
</comment>
<name>A0A9W9ZW07_9CNID</name>